<dbReference type="Proteomes" id="UP001168972">
    <property type="component" value="Unassembled WGS sequence"/>
</dbReference>
<dbReference type="GO" id="GO:0071013">
    <property type="term" value="C:catalytic step 2 spliceosome"/>
    <property type="evidence" value="ECO:0007669"/>
    <property type="project" value="TreeGrafter"/>
</dbReference>
<reference evidence="1" key="2">
    <citation type="submission" date="2023-03" db="EMBL/GenBank/DDBJ databases">
        <authorList>
            <person name="Inwood S.N."/>
            <person name="Skelly J.G."/>
            <person name="Guhlin J."/>
            <person name="Harrop T.W.R."/>
            <person name="Goldson S.G."/>
            <person name="Dearden P.K."/>
        </authorList>
    </citation>
    <scope>NUCLEOTIDE SEQUENCE</scope>
    <source>
        <strain evidence="1">Lincoln</strain>
        <tissue evidence="1">Whole body</tissue>
    </source>
</reference>
<dbReference type="SUPFAM" id="SSF57184">
    <property type="entry name" value="Growth factor receptor domain"/>
    <property type="match status" value="1"/>
</dbReference>
<dbReference type="AlphaFoldDB" id="A0AA39L0H2"/>
<dbReference type="InterPro" id="IPR009030">
    <property type="entry name" value="Growth_fac_rcpt_cys_sf"/>
</dbReference>
<organism evidence="1 2">
    <name type="scientific">Microctonus hyperodae</name>
    <name type="common">Parasitoid wasp</name>
    <dbReference type="NCBI Taxonomy" id="165561"/>
    <lineage>
        <taxon>Eukaryota</taxon>
        <taxon>Metazoa</taxon>
        <taxon>Ecdysozoa</taxon>
        <taxon>Arthropoda</taxon>
        <taxon>Hexapoda</taxon>
        <taxon>Insecta</taxon>
        <taxon>Pterygota</taxon>
        <taxon>Neoptera</taxon>
        <taxon>Endopterygota</taxon>
        <taxon>Hymenoptera</taxon>
        <taxon>Apocrita</taxon>
        <taxon>Ichneumonoidea</taxon>
        <taxon>Braconidae</taxon>
        <taxon>Euphorinae</taxon>
        <taxon>Microctonus</taxon>
    </lineage>
</organism>
<keyword evidence="2" id="KW-1185">Reference proteome</keyword>
<dbReference type="GO" id="GO:0003723">
    <property type="term" value="F:RNA binding"/>
    <property type="evidence" value="ECO:0007669"/>
    <property type="project" value="TreeGrafter"/>
</dbReference>
<reference evidence="1" key="1">
    <citation type="journal article" date="2023" name="bioRxiv">
        <title>Scaffold-level genome assemblies of two parasitoid biocontrol wasps reveal the parthenogenesis mechanism and an associated novel virus.</title>
        <authorList>
            <person name="Inwood S."/>
            <person name="Skelly J."/>
            <person name="Guhlin J."/>
            <person name="Harrop T."/>
            <person name="Goldson S."/>
            <person name="Dearden P."/>
        </authorList>
    </citation>
    <scope>NUCLEOTIDE SEQUENCE</scope>
    <source>
        <strain evidence="1">Lincoln</strain>
        <tissue evidence="1">Whole body</tissue>
    </source>
</reference>
<dbReference type="InterPro" id="IPR016024">
    <property type="entry name" value="ARM-type_fold"/>
</dbReference>
<dbReference type="EMBL" id="JAQQBR010000002">
    <property type="protein sequence ID" value="KAK0180549.1"/>
    <property type="molecule type" value="Genomic_DNA"/>
</dbReference>
<proteinExistence type="predicted"/>
<evidence type="ECO:0000313" key="2">
    <source>
        <dbReference type="Proteomes" id="UP001168972"/>
    </source>
</evidence>
<name>A0AA39L0H2_MICHY</name>
<dbReference type="PANTHER" id="PTHR18034">
    <property type="entry name" value="CELL CYCLE CONTROL PROTEIN CWF22-RELATED"/>
    <property type="match status" value="1"/>
</dbReference>
<comment type="caution">
    <text evidence="1">The sequence shown here is derived from an EMBL/GenBank/DDBJ whole genome shotgun (WGS) entry which is preliminary data.</text>
</comment>
<gene>
    <name evidence="1" type="ORF">PV327_002917</name>
</gene>
<dbReference type="PANTHER" id="PTHR18034:SF3">
    <property type="entry name" value="PRE-MRNA-SPLICING FACTOR CWC22 HOMOLOG"/>
    <property type="match status" value="1"/>
</dbReference>
<dbReference type="InterPro" id="IPR050781">
    <property type="entry name" value="CWC22_splicing_factor"/>
</dbReference>
<protein>
    <submittedName>
        <fullName evidence="1">Uncharacterized protein</fullName>
    </submittedName>
</protein>
<dbReference type="Gene3D" id="1.25.40.180">
    <property type="match status" value="1"/>
</dbReference>
<sequence>MHRRNLALKMAVVNKKIHLLSLALIFFIVINFPGSWGYGIPCNDGYIYVWNDEIGQRKCYPCPENAVCSGNAIHVIIRIISIFLNYTNTWKPVVHEHLVLELLMLLVETPTDDSVEVAITFFKECGMKLTEVSRKMGLKAILETLRYILHKRQLNKRLQHMIDVVLRIYRDGFEDRKAIPKELDLVEEENQFTHLITLDEAIDSHDKLNVFKFDDKYAENEEKYTELIQSNLHYEASSESGNEDDNFDDDTKNKSDLIVDSTDTNLTYHRRIIHQTFQSLLDFKECALLLMKFPLKPGQKTDLCYILLDCCAEVRKNLALKMAIVNKMIHLLSLALIFFSVINFSDSLGSRLQCKFGSYAAMNKEIGEAQCYPCPKNAVCMNNKIHCKKGYTLLQKQYSCAKTSGKQQ</sequence>
<evidence type="ECO:0000313" key="1">
    <source>
        <dbReference type="EMBL" id="KAK0180549.1"/>
    </source>
</evidence>
<dbReference type="GO" id="GO:0000398">
    <property type="term" value="P:mRNA splicing, via spliceosome"/>
    <property type="evidence" value="ECO:0007669"/>
    <property type="project" value="TreeGrafter"/>
</dbReference>
<dbReference type="SUPFAM" id="SSF48371">
    <property type="entry name" value="ARM repeat"/>
    <property type="match status" value="1"/>
</dbReference>
<accession>A0AA39L0H2</accession>